<proteinExistence type="predicted"/>
<dbReference type="AlphaFoldDB" id="A0A1W2G041"/>
<dbReference type="PANTHER" id="PTHR43877">
    <property type="entry name" value="AMINOALKYLPHOSPHONATE N-ACETYLTRANSFERASE-RELATED-RELATED"/>
    <property type="match status" value="1"/>
</dbReference>
<dbReference type="GO" id="GO:0016747">
    <property type="term" value="F:acyltransferase activity, transferring groups other than amino-acyl groups"/>
    <property type="evidence" value="ECO:0007669"/>
    <property type="project" value="InterPro"/>
</dbReference>
<evidence type="ECO:0000313" key="4">
    <source>
        <dbReference type="EMBL" id="SMD27248.1"/>
    </source>
</evidence>
<dbReference type="Pfam" id="PF00583">
    <property type="entry name" value="Acetyltransf_1"/>
    <property type="match status" value="1"/>
</dbReference>
<keyword evidence="2" id="KW-0012">Acyltransferase</keyword>
<dbReference type="InterPro" id="IPR016181">
    <property type="entry name" value="Acyl_CoA_acyltransferase"/>
</dbReference>
<feature type="domain" description="N-acetyltransferase" evidence="3">
    <location>
        <begin position="134"/>
        <end position="272"/>
    </location>
</feature>
<dbReference type="Gene3D" id="3.40.630.30">
    <property type="match status" value="1"/>
</dbReference>
<reference evidence="4 5" key="1">
    <citation type="submission" date="2017-04" db="EMBL/GenBank/DDBJ databases">
        <authorList>
            <person name="Afonso C.L."/>
            <person name="Miller P.J."/>
            <person name="Scott M.A."/>
            <person name="Spackman E."/>
            <person name="Goraichik I."/>
            <person name="Dimitrov K.M."/>
            <person name="Suarez D.L."/>
            <person name="Swayne D.E."/>
        </authorList>
    </citation>
    <scope>NUCLEOTIDE SEQUENCE [LARGE SCALE GENOMIC DNA]</scope>
    <source>
        <strain evidence="4 5">DSM 43828</strain>
    </source>
</reference>
<dbReference type="InterPro" id="IPR050832">
    <property type="entry name" value="Bact_Acetyltransf"/>
</dbReference>
<dbReference type="OrthoDB" id="3174529at2"/>
<dbReference type="SUPFAM" id="SSF55729">
    <property type="entry name" value="Acyl-CoA N-acyltransferases (Nat)"/>
    <property type="match status" value="1"/>
</dbReference>
<dbReference type="PROSITE" id="PS51186">
    <property type="entry name" value="GNAT"/>
    <property type="match status" value="1"/>
</dbReference>
<gene>
    <name evidence="4" type="ORF">SAMN05661093_10849</name>
</gene>
<sequence>MEARVYDTAAEFREVAGPLLAADPITNTVVITATARPWPGALLITLHDNGKLVGAVIRTPPYPLLVSAMPAAVAAFTTQAVHDLLPDLPAATGPLDQVEAFVAAWTKITGGSATRTTAHRLFKLDKLEPPTTAGAPRAATRADLPMLIDWTAKFIHEALPRQGAHPIADEVAEQKLEPGAASIFWEVDGTPVSVASARGPLEGMARIAPVYTPPEHRGHGYASAATAAASQWALDRGAEHVLITTDLANPTTNRIYPAIGFRPVHDLAEYRF</sequence>
<dbReference type="EMBL" id="FWXV01000021">
    <property type="protein sequence ID" value="SMD27248.1"/>
    <property type="molecule type" value="Genomic_DNA"/>
</dbReference>
<organism evidence="4 5">
    <name type="scientific">Kibdelosporangium aridum</name>
    <dbReference type="NCBI Taxonomy" id="2030"/>
    <lineage>
        <taxon>Bacteria</taxon>
        <taxon>Bacillati</taxon>
        <taxon>Actinomycetota</taxon>
        <taxon>Actinomycetes</taxon>
        <taxon>Pseudonocardiales</taxon>
        <taxon>Pseudonocardiaceae</taxon>
        <taxon>Kibdelosporangium</taxon>
    </lineage>
</organism>
<keyword evidence="5" id="KW-1185">Reference proteome</keyword>
<evidence type="ECO:0000256" key="1">
    <source>
        <dbReference type="ARBA" id="ARBA00022679"/>
    </source>
</evidence>
<dbReference type="RefSeq" id="WP_084434807.1">
    <property type="nucleotide sequence ID" value="NZ_FWXV01000021.1"/>
</dbReference>
<evidence type="ECO:0000256" key="2">
    <source>
        <dbReference type="ARBA" id="ARBA00023315"/>
    </source>
</evidence>
<evidence type="ECO:0000259" key="3">
    <source>
        <dbReference type="PROSITE" id="PS51186"/>
    </source>
</evidence>
<dbReference type="Proteomes" id="UP000192674">
    <property type="component" value="Unassembled WGS sequence"/>
</dbReference>
<keyword evidence="1 4" id="KW-0808">Transferase</keyword>
<evidence type="ECO:0000313" key="5">
    <source>
        <dbReference type="Proteomes" id="UP000192674"/>
    </source>
</evidence>
<protein>
    <submittedName>
        <fullName evidence="4">Predicted acetyltransferase, GNAT family</fullName>
    </submittedName>
</protein>
<name>A0A1W2G041_KIBAR</name>
<dbReference type="PANTHER" id="PTHR43877:SF2">
    <property type="entry name" value="AMINOALKYLPHOSPHONATE N-ACETYLTRANSFERASE-RELATED"/>
    <property type="match status" value="1"/>
</dbReference>
<accession>A0A1W2G041</accession>
<dbReference type="InterPro" id="IPR000182">
    <property type="entry name" value="GNAT_dom"/>
</dbReference>